<protein>
    <submittedName>
        <fullName evidence="1">Uncharacterized protein</fullName>
    </submittedName>
</protein>
<dbReference type="InParanoid" id="A0A0G4ES62"/>
<dbReference type="EMBL" id="CDMY01000301">
    <property type="protein sequence ID" value="CEM00885.1"/>
    <property type="molecule type" value="Genomic_DNA"/>
</dbReference>
<sequence length="258" mass="29099">MTQGGYMWLGRQETSRAKRKPFFRADGKTFIGHVPFSGQETYPFKGPLSAIPDPHKWHIYGYEANDQYWAFYLDGELMYGGKRQIIDVRDIHALPNFHCQHFLMLNVLATKGPSLRDGIEPSGRMDVDWVRCYSYNDEVGAASSHIWRLWQTYPRVLPDCVTDPMRESDRWRKWPNGSCRWHDVVINGGGSGAGETDEGSQLTAAAAMRHLWTETGLMAEDIAPICLALRDREAGERPANLGNASWVPLAYAACASMA</sequence>
<name>A0A0G4ES62_VITBC</name>
<organism evidence="1 2">
    <name type="scientific">Vitrella brassicaformis (strain CCMP3155)</name>
    <dbReference type="NCBI Taxonomy" id="1169540"/>
    <lineage>
        <taxon>Eukaryota</taxon>
        <taxon>Sar</taxon>
        <taxon>Alveolata</taxon>
        <taxon>Colpodellida</taxon>
        <taxon>Vitrellaceae</taxon>
        <taxon>Vitrella</taxon>
    </lineage>
</organism>
<dbReference type="VEuPathDB" id="CryptoDB:Vbra_13020"/>
<gene>
    <name evidence="1" type="ORF">Vbra_13020</name>
</gene>
<accession>A0A0G4ES62</accession>
<reference evidence="1 2" key="1">
    <citation type="submission" date="2014-11" db="EMBL/GenBank/DDBJ databases">
        <authorList>
            <person name="Zhu J."/>
            <person name="Qi W."/>
            <person name="Song R."/>
        </authorList>
    </citation>
    <scope>NUCLEOTIDE SEQUENCE [LARGE SCALE GENOMIC DNA]</scope>
</reference>
<dbReference type="SUPFAM" id="SSF49899">
    <property type="entry name" value="Concanavalin A-like lectins/glucanases"/>
    <property type="match status" value="1"/>
</dbReference>
<evidence type="ECO:0000313" key="1">
    <source>
        <dbReference type="EMBL" id="CEM00885.1"/>
    </source>
</evidence>
<keyword evidence="2" id="KW-1185">Reference proteome</keyword>
<dbReference type="InterPro" id="IPR013320">
    <property type="entry name" value="ConA-like_dom_sf"/>
</dbReference>
<evidence type="ECO:0000313" key="2">
    <source>
        <dbReference type="Proteomes" id="UP000041254"/>
    </source>
</evidence>
<dbReference type="Proteomes" id="UP000041254">
    <property type="component" value="Unassembled WGS sequence"/>
</dbReference>
<dbReference type="Gene3D" id="2.60.120.200">
    <property type="match status" value="1"/>
</dbReference>
<dbReference type="AlphaFoldDB" id="A0A0G4ES62"/>
<proteinExistence type="predicted"/>